<feature type="domain" description="RNA polymerase sigma factor 70 region 4 type 2" evidence="7">
    <location>
        <begin position="125"/>
        <end position="173"/>
    </location>
</feature>
<feature type="transmembrane region" description="Helical" evidence="5">
    <location>
        <begin position="182"/>
        <end position="200"/>
    </location>
</feature>
<dbReference type="InterPro" id="IPR007627">
    <property type="entry name" value="RNA_pol_sigma70_r2"/>
</dbReference>
<dbReference type="SUPFAM" id="SSF88946">
    <property type="entry name" value="Sigma2 domain of RNA polymerase sigma factors"/>
    <property type="match status" value="1"/>
</dbReference>
<evidence type="ECO:0000313" key="8">
    <source>
        <dbReference type="EMBL" id="MET6998692.1"/>
    </source>
</evidence>
<dbReference type="Pfam" id="PF04542">
    <property type="entry name" value="Sigma70_r2"/>
    <property type="match status" value="1"/>
</dbReference>
<dbReference type="Proteomes" id="UP001549749">
    <property type="component" value="Unassembled WGS sequence"/>
</dbReference>
<evidence type="ECO:0000313" key="9">
    <source>
        <dbReference type="Proteomes" id="UP001549749"/>
    </source>
</evidence>
<evidence type="ECO:0000256" key="2">
    <source>
        <dbReference type="ARBA" id="ARBA00023015"/>
    </source>
</evidence>
<gene>
    <name evidence="8" type="ORF">ABR189_15010</name>
</gene>
<evidence type="ECO:0000256" key="1">
    <source>
        <dbReference type="ARBA" id="ARBA00010641"/>
    </source>
</evidence>
<dbReference type="SUPFAM" id="SSF88659">
    <property type="entry name" value="Sigma3 and sigma4 domains of RNA polymerase sigma factors"/>
    <property type="match status" value="1"/>
</dbReference>
<name>A0ABV2T7S8_9BACT</name>
<evidence type="ECO:0000259" key="6">
    <source>
        <dbReference type="Pfam" id="PF04542"/>
    </source>
</evidence>
<dbReference type="RefSeq" id="WP_354661334.1">
    <property type="nucleotide sequence ID" value="NZ_JBEXAC010000002.1"/>
</dbReference>
<dbReference type="Gene3D" id="1.10.1740.10">
    <property type="match status" value="1"/>
</dbReference>
<sequence>MNYKQSSDIELWQRCQQDDMRAYNALFDRYFPKLYSLSLRYVKDSSTAEELAMDVLCNLWYKRNELTIRTDISTYFFRSMKNHIINQLKKNIPVTSTLELVGEHQLVSDSQADNEVLISDLETIYREQLDQLSPQRRRVFQLSREEHLTYAEIAREMNISVSAVEKYMGAALSSLRNGMKDYSLPSLLFLFGSLSVLVYFY</sequence>
<comment type="similarity">
    <text evidence="1">Belongs to the sigma-70 factor family. ECF subfamily.</text>
</comment>
<organism evidence="8 9">
    <name type="scientific">Chitinophaga defluvii</name>
    <dbReference type="NCBI Taxonomy" id="3163343"/>
    <lineage>
        <taxon>Bacteria</taxon>
        <taxon>Pseudomonadati</taxon>
        <taxon>Bacteroidota</taxon>
        <taxon>Chitinophagia</taxon>
        <taxon>Chitinophagales</taxon>
        <taxon>Chitinophagaceae</taxon>
        <taxon>Chitinophaga</taxon>
    </lineage>
</organism>
<dbReference type="InterPro" id="IPR014327">
    <property type="entry name" value="RNA_pol_sigma70_bacteroid"/>
</dbReference>
<keyword evidence="5" id="KW-0472">Membrane</keyword>
<keyword evidence="9" id="KW-1185">Reference proteome</keyword>
<dbReference type="Pfam" id="PF08281">
    <property type="entry name" value="Sigma70_r4_2"/>
    <property type="match status" value="1"/>
</dbReference>
<keyword evidence="4" id="KW-0804">Transcription</keyword>
<dbReference type="PANTHER" id="PTHR43133">
    <property type="entry name" value="RNA POLYMERASE ECF-TYPE SIGMA FACTO"/>
    <property type="match status" value="1"/>
</dbReference>
<feature type="domain" description="RNA polymerase sigma-70 region 2" evidence="6">
    <location>
        <begin position="26"/>
        <end position="91"/>
    </location>
</feature>
<dbReference type="InterPro" id="IPR013325">
    <property type="entry name" value="RNA_pol_sigma_r2"/>
</dbReference>
<dbReference type="InterPro" id="IPR039425">
    <property type="entry name" value="RNA_pol_sigma-70-like"/>
</dbReference>
<dbReference type="NCBIfam" id="TIGR02985">
    <property type="entry name" value="Sig70_bacteroi1"/>
    <property type="match status" value="1"/>
</dbReference>
<evidence type="ECO:0000256" key="5">
    <source>
        <dbReference type="SAM" id="Phobius"/>
    </source>
</evidence>
<dbReference type="InterPro" id="IPR013249">
    <property type="entry name" value="RNA_pol_sigma70_r4_t2"/>
</dbReference>
<keyword evidence="5" id="KW-1133">Transmembrane helix</keyword>
<evidence type="ECO:0000256" key="4">
    <source>
        <dbReference type="ARBA" id="ARBA00023163"/>
    </source>
</evidence>
<accession>A0ABV2T7S8</accession>
<proteinExistence type="inferred from homology"/>
<dbReference type="InterPro" id="IPR013324">
    <property type="entry name" value="RNA_pol_sigma_r3/r4-like"/>
</dbReference>
<protein>
    <submittedName>
        <fullName evidence="8">RNA polymerase sigma-70 factor</fullName>
    </submittedName>
</protein>
<dbReference type="InterPro" id="IPR036388">
    <property type="entry name" value="WH-like_DNA-bd_sf"/>
</dbReference>
<evidence type="ECO:0000256" key="3">
    <source>
        <dbReference type="ARBA" id="ARBA00023082"/>
    </source>
</evidence>
<evidence type="ECO:0000259" key="7">
    <source>
        <dbReference type="Pfam" id="PF08281"/>
    </source>
</evidence>
<dbReference type="CDD" id="cd06171">
    <property type="entry name" value="Sigma70_r4"/>
    <property type="match status" value="1"/>
</dbReference>
<keyword evidence="5" id="KW-0812">Transmembrane</keyword>
<keyword evidence="3" id="KW-0731">Sigma factor</keyword>
<dbReference type="EMBL" id="JBEXAC010000002">
    <property type="protein sequence ID" value="MET6998692.1"/>
    <property type="molecule type" value="Genomic_DNA"/>
</dbReference>
<dbReference type="NCBIfam" id="TIGR02937">
    <property type="entry name" value="sigma70-ECF"/>
    <property type="match status" value="1"/>
</dbReference>
<reference evidence="8 9" key="1">
    <citation type="submission" date="2024-06" db="EMBL/GenBank/DDBJ databases">
        <title>Chitinophaga defluvii sp. nov., isolated from municipal sewage.</title>
        <authorList>
            <person name="Zhang L."/>
        </authorList>
    </citation>
    <scope>NUCLEOTIDE SEQUENCE [LARGE SCALE GENOMIC DNA]</scope>
    <source>
        <strain evidence="8 9">H8</strain>
    </source>
</reference>
<comment type="caution">
    <text evidence="8">The sequence shown here is derived from an EMBL/GenBank/DDBJ whole genome shotgun (WGS) entry which is preliminary data.</text>
</comment>
<keyword evidence="2" id="KW-0805">Transcription regulation</keyword>
<dbReference type="PANTHER" id="PTHR43133:SF46">
    <property type="entry name" value="RNA POLYMERASE SIGMA-70 FACTOR ECF SUBFAMILY"/>
    <property type="match status" value="1"/>
</dbReference>
<dbReference type="InterPro" id="IPR014284">
    <property type="entry name" value="RNA_pol_sigma-70_dom"/>
</dbReference>
<dbReference type="Gene3D" id="1.10.10.10">
    <property type="entry name" value="Winged helix-like DNA-binding domain superfamily/Winged helix DNA-binding domain"/>
    <property type="match status" value="1"/>
</dbReference>